<sequence length="64" mass="7375">MSESYTTTSITTLVKVHKPLITTLQREKQLTFAARYGTQSLVQWEKLLQTDNVIDGNPKKLWHS</sequence>
<accession>A0A5B7IR62</accession>
<evidence type="ECO:0000313" key="2">
    <source>
        <dbReference type="Proteomes" id="UP000324222"/>
    </source>
</evidence>
<proteinExistence type="predicted"/>
<reference evidence="1 2" key="1">
    <citation type="submission" date="2019-05" db="EMBL/GenBank/DDBJ databases">
        <title>Another draft genome of Portunus trituberculatus and its Hox gene families provides insights of decapod evolution.</title>
        <authorList>
            <person name="Jeong J.-H."/>
            <person name="Song I."/>
            <person name="Kim S."/>
            <person name="Choi T."/>
            <person name="Kim D."/>
            <person name="Ryu S."/>
            <person name="Kim W."/>
        </authorList>
    </citation>
    <scope>NUCLEOTIDE SEQUENCE [LARGE SCALE GENOMIC DNA]</scope>
    <source>
        <tissue evidence="1">Muscle</tissue>
    </source>
</reference>
<organism evidence="1 2">
    <name type="scientific">Portunus trituberculatus</name>
    <name type="common">Swimming crab</name>
    <name type="synonym">Neptunus trituberculatus</name>
    <dbReference type="NCBI Taxonomy" id="210409"/>
    <lineage>
        <taxon>Eukaryota</taxon>
        <taxon>Metazoa</taxon>
        <taxon>Ecdysozoa</taxon>
        <taxon>Arthropoda</taxon>
        <taxon>Crustacea</taxon>
        <taxon>Multicrustacea</taxon>
        <taxon>Malacostraca</taxon>
        <taxon>Eumalacostraca</taxon>
        <taxon>Eucarida</taxon>
        <taxon>Decapoda</taxon>
        <taxon>Pleocyemata</taxon>
        <taxon>Brachyura</taxon>
        <taxon>Eubrachyura</taxon>
        <taxon>Portunoidea</taxon>
        <taxon>Portunidae</taxon>
        <taxon>Portuninae</taxon>
        <taxon>Portunus</taxon>
    </lineage>
</organism>
<name>A0A5B7IR62_PORTR</name>
<dbReference type="Proteomes" id="UP000324222">
    <property type="component" value="Unassembled WGS sequence"/>
</dbReference>
<dbReference type="AlphaFoldDB" id="A0A5B7IR62"/>
<dbReference type="EMBL" id="VSRR010066767">
    <property type="protein sequence ID" value="MPC84903.1"/>
    <property type="molecule type" value="Genomic_DNA"/>
</dbReference>
<protein>
    <submittedName>
        <fullName evidence="1">Uncharacterized protein</fullName>
    </submittedName>
</protein>
<comment type="caution">
    <text evidence="1">The sequence shown here is derived from an EMBL/GenBank/DDBJ whole genome shotgun (WGS) entry which is preliminary data.</text>
</comment>
<gene>
    <name evidence="1" type="ORF">E2C01_079655</name>
</gene>
<evidence type="ECO:0000313" key="1">
    <source>
        <dbReference type="EMBL" id="MPC84903.1"/>
    </source>
</evidence>
<keyword evidence="2" id="KW-1185">Reference proteome</keyword>